<dbReference type="EMBL" id="LXQA010011567">
    <property type="protein sequence ID" value="MCH87117.1"/>
    <property type="molecule type" value="Genomic_DNA"/>
</dbReference>
<gene>
    <name evidence="1" type="ORF">A2U01_0007982</name>
</gene>
<keyword evidence="2" id="KW-1185">Reference proteome</keyword>
<evidence type="ECO:0000313" key="2">
    <source>
        <dbReference type="Proteomes" id="UP000265520"/>
    </source>
</evidence>
<sequence>LPLPFISACRRFLRPSSTPEIALHLPLRVNPFDLLLFLFVAAPSRRVILNDVFPFSVSSSCNSFFSLIHAEI</sequence>
<comment type="caution">
    <text evidence="1">The sequence shown here is derived from an EMBL/GenBank/DDBJ whole genome shotgun (WGS) entry which is preliminary data.</text>
</comment>
<dbReference type="Proteomes" id="UP000265520">
    <property type="component" value="Unassembled WGS sequence"/>
</dbReference>
<reference evidence="1 2" key="1">
    <citation type="journal article" date="2018" name="Front. Plant Sci.">
        <title>Red Clover (Trifolium pratense) and Zigzag Clover (T. medium) - A Picture of Genomic Similarities and Differences.</title>
        <authorList>
            <person name="Dluhosova J."/>
            <person name="Istvanek J."/>
            <person name="Nedelnik J."/>
            <person name="Repkova J."/>
        </authorList>
    </citation>
    <scope>NUCLEOTIDE SEQUENCE [LARGE SCALE GENOMIC DNA]</scope>
    <source>
        <strain evidence="2">cv. 10/8</strain>
        <tissue evidence="1">Leaf</tissue>
    </source>
</reference>
<organism evidence="1 2">
    <name type="scientific">Trifolium medium</name>
    <dbReference type="NCBI Taxonomy" id="97028"/>
    <lineage>
        <taxon>Eukaryota</taxon>
        <taxon>Viridiplantae</taxon>
        <taxon>Streptophyta</taxon>
        <taxon>Embryophyta</taxon>
        <taxon>Tracheophyta</taxon>
        <taxon>Spermatophyta</taxon>
        <taxon>Magnoliopsida</taxon>
        <taxon>eudicotyledons</taxon>
        <taxon>Gunneridae</taxon>
        <taxon>Pentapetalae</taxon>
        <taxon>rosids</taxon>
        <taxon>fabids</taxon>
        <taxon>Fabales</taxon>
        <taxon>Fabaceae</taxon>
        <taxon>Papilionoideae</taxon>
        <taxon>50 kb inversion clade</taxon>
        <taxon>NPAAA clade</taxon>
        <taxon>Hologalegina</taxon>
        <taxon>IRL clade</taxon>
        <taxon>Trifolieae</taxon>
        <taxon>Trifolium</taxon>
    </lineage>
</organism>
<feature type="non-terminal residue" evidence="1">
    <location>
        <position position="1"/>
    </location>
</feature>
<name>A0A392MHZ9_9FABA</name>
<dbReference type="AlphaFoldDB" id="A0A392MHZ9"/>
<protein>
    <submittedName>
        <fullName evidence="1">Uncharacterized protein</fullName>
    </submittedName>
</protein>
<proteinExistence type="predicted"/>
<accession>A0A392MHZ9</accession>
<evidence type="ECO:0000313" key="1">
    <source>
        <dbReference type="EMBL" id="MCH87117.1"/>
    </source>
</evidence>